<evidence type="ECO:0000259" key="3">
    <source>
        <dbReference type="SMART" id="SM00471"/>
    </source>
</evidence>
<comment type="caution">
    <text evidence="4">The sequence shown here is derived from an EMBL/GenBank/DDBJ whole genome shotgun (WGS) entry which is preliminary data.</text>
</comment>
<gene>
    <name evidence="4" type="primary">dgt</name>
    <name evidence="4" type="ORF">IV501_05755</name>
</gene>
<dbReference type="SUPFAM" id="SSF109604">
    <property type="entry name" value="HD-domain/PDEase-like"/>
    <property type="match status" value="1"/>
</dbReference>
<accession>A0A934W1Q8</accession>
<dbReference type="InterPro" id="IPR006261">
    <property type="entry name" value="dGTPase"/>
</dbReference>
<dbReference type="CDD" id="cd00077">
    <property type="entry name" value="HDc"/>
    <property type="match status" value="1"/>
</dbReference>
<proteinExistence type="predicted"/>
<dbReference type="NCBIfam" id="TIGR01353">
    <property type="entry name" value="dGTP_triPase"/>
    <property type="match status" value="1"/>
</dbReference>
<reference evidence="4" key="1">
    <citation type="submission" date="2021-01" db="EMBL/GenBank/DDBJ databases">
        <title>Lacisediminihabitans sp. nov. strain G11-30, isolated from Antarctic Soil.</title>
        <authorList>
            <person name="Li J."/>
        </authorList>
    </citation>
    <scope>NUCLEOTIDE SEQUENCE</scope>
    <source>
        <strain evidence="4">G11-30</strain>
    </source>
</reference>
<name>A0A934W1Q8_9MICO</name>
<dbReference type="InterPro" id="IPR026875">
    <property type="entry name" value="PHydrolase_assoc_dom"/>
</dbReference>
<dbReference type="Pfam" id="PF01966">
    <property type="entry name" value="HD"/>
    <property type="match status" value="1"/>
</dbReference>
<dbReference type="Proteomes" id="UP000636458">
    <property type="component" value="Unassembled WGS sequence"/>
</dbReference>
<dbReference type="Pfam" id="PF13286">
    <property type="entry name" value="HD_assoc"/>
    <property type="match status" value="1"/>
</dbReference>
<keyword evidence="1" id="KW-0378">Hydrolase</keyword>
<feature type="domain" description="HD/PDEase" evidence="3">
    <location>
        <begin position="59"/>
        <end position="253"/>
    </location>
</feature>
<evidence type="ECO:0000256" key="1">
    <source>
        <dbReference type="ARBA" id="ARBA00022801"/>
    </source>
</evidence>
<dbReference type="Gene3D" id="1.10.3210.10">
    <property type="entry name" value="Hypothetical protein af1432"/>
    <property type="match status" value="1"/>
</dbReference>
<evidence type="ECO:0000313" key="4">
    <source>
        <dbReference type="EMBL" id="MBK4347133.1"/>
    </source>
</evidence>
<dbReference type="GO" id="GO:0016793">
    <property type="term" value="F:triphosphoric monoester hydrolase activity"/>
    <property type="evidence" value="ECO:0007669"/>
    <property type="project" value="InterPro"/>
</dbReference>
<organism evidence="4 5">
    <name type="scientific">Lacisediminihabitans changchengi</name>
    <dbReference type="NCBI Taxonomy" id="2787634"/>
    <lineage>
        <taxon>Bacteria</taxon>
        <taxon>Bacillati</taxon>
        <taxon>Actinomycetota</taxon>
        <taxon>Actinomycetes</taxon>
        <taxon>Micrococcales</taxon>
        <taxon>Microbacteriaceae</taxon>
        <taxon>Lacisediminihabitans</taxon>
    </lineage>
</organism>
<evidence type="ECO:0000313" key="5">
    <source>
        <dbReference type="Proteomes" id="UP000636458"/>
    </source>
</evidence>
<dbReference type="InterPro" id="IPR006674">
    <property type="entry name" value="HD_domain"/>
</dbReference>
<protein>
    <submittedName>
        <fullName evidence="4">DNTP triphosphohydrolase</fullName>
    </submittedName>
</protein>
<dbReference type="EMBL" id="JAEPES010000002">
    <property type="protein sequence ID" value="MBK4347133.1"/>
    <property type="molecule type" value="Genomic_DNA"/>
</dbReference>
<dbReference type="SMART" id="SM00471">
    <property type="entry name" value="HDc"/>
    <property type="match status" value="1"/>
</dbReference>
<keyword evidence="5" id="KW-1185">Reference proteome</keyword>
<dbReference type="RefSeq" id="WP_200555504.1">
    <property type="nucleotide sequence ID" value="NZ_JAEPES010000002.1"/>
</dbReference>
<evidence type="ECO:0000256" key="2">
    <source>
        <dbReference type="SAM" id="MobiDB-lite"/>
    </source>
</evidence>
<sequence>MTLDPRLARRTHEDRPTGTSKESADAAYRTDLERIAISPYFSRLSAVTQVLSQSDSTQMVHNRMTHSMKVASVAWTIAADLGTREEFAPTIAALGGCDPLVAQAGGWAHDIGHPPFGHSGEHALDRLAKDHFGLSEGFEGNAQTFRTLVELDVCDAATTGLNLTAAVRASVLKYPWSRRVVHPTSDFPLGARPASDGYGPAKMSAYVLNLPELQLVRESYPAIGQWRQTLECSVMDLADDITYALHDLDDFYRVGVLSYAEVEREFRGWLDARGADGGPGAALEALRLKMHRSDPWIADDDRFEQAVRSVRDDLVEGVLTVPFDGSLAAQRNLSSFVSTWLAHLQASVVVTDDPPARSGYIRLAPQAWHEIAILKFVHRQFVLRRPELGIYRSGQEFVLGTIVEALDLWLQRRDDGPRVPARLLDLIELASLGYRRTLADQPELLEGQTSRADLERMSRGRGVCDYVASLTDAQAQTMARTITGHPVLNWGSI</sequence>
<dbReference type="AlphaFoldDB" id="A0A934W1Q8"/>
<feature type="region of interest" description="Disordered" evidence="2">
    <location>
        <begin position="1"/>
        <end position="26"/>
    </location>
</feature>
<dbReference type="InterPro" id="IPR003607">
    <property type="entry name" value="HD/PDEase_dom"/>
</dbReference>